<evidence type="ECO:0000259" key="4">
    <source>
        <dbReference type="Pfam" id="PF00496"/>
    </source>
</evidence>
<proteinExistence type="inferred from homology"/>
<dbReference type="EMBL" id="VDUZ01000005">
    <property type="protein sequence ID" value="TXL79576.1"/>
    <property type="molecule type" value="Genomic_DNA"/>
</dbReference>
<evidence type="ECO:0000313" key="6">
    <source>
        <dbReference type="Proteomes" id="UP000321638"/>
    </source>
</evidence>
<accession>A0A5C8PSB8</accession>
<dbReference type="InterPro" id="IPR000914">
    <property type="entry name" value="SBP_5_dom"/>
</dbReference>
<comment type="caution">
    <text evidence="5">The sequence shown here is derived from an EMBL/GenBank/DDBJ whole genome shotgun (WGS) entry which is preliminary data.</text>
</comment>
<dbReference type="Gene3D" id="3.10.105.10">
    <property type="entry name" value="Dipeptide-binding Protein, Domain 3"/>
    <property type="match status" value="1"/>
</dbReference>
<evidence type="ECO:0000256" key="1">
    <source>
        <dbReference type="ARBA" id="ARBA00004418"/>
    </source>
</evidence>
<evidence type="ECO:0000256" key="3">
    <source>
        <dbReference type="SAM" id="MobiDB-lite"/>
    </source>
</evidence>
<sequence>MGRGRHGAGRGQGRHQAFARGAGAAGEVPQGRHACAQADRDRRQPAAHRRRQGRQEGAARQVLGRPGAASRVGRAAAQRLAPSLVRWGSAQAARNPERGPSDTVFYRRLGRPSASGNQMGLVMIRRVYRSRVRIWACLLPLAAYVAWVTRPLAQTSDTTSPLPQAQRLPAVPSVVSTFAGGDGPGRPGGTIEVLAGSDRETRMMTLLGYTRLIAFGPDLTLRPDILESYVVEEGRRFTFRLRPGHRWSDGHPFTAEDFRYWWEDVANNRDLNPNGPTVEMLVDGRPPAFEVIDAQTVRFTWHAPNPYFLEAQARALPLFIYRPAHYLRQFHVRYAQPAALRAAMQRYQTSDWASLHHRLDQMYVNDNPDMPSLLPWVPRTRPPSTRLVFERNVYYHRIDERGVQLPYIDRVILNVVAPSVIPLKAGTGEADLQTSYLKFDNYTYLKKGSNSFPFEVYLWETGTGSELALYPNFNHADPVLRKLFRDARFRRALSLSIDREEINEAVFLGLAHPSNNTVRPDSALYRREYGEKWATFDPQQANRLLDELGLVRRGRDIRLRPDGRPLELVVEMSGDTKEQADVLSLIASTWRQVGIKMVYRNQSRDLLRQRVTAGQTMIAVWAGVENAMPTATSSPREFVPATQGDLQWPRWGLYRESNGKAGEPCDQPEVQRLIDLLGKWERATDEADQRAIWHELLAAHADQQFTIGVIARSQQPVVVSRRLRNVPRKGIYSWHPGAYFGIYRPDTFWLDGDRPR</sequence>
<dbReference type="InterPro" id="IPR039424">
    <property type="entry name" value="SBP_5"/>
</dbReference>
<gene>
    <name evidence="5" type="ORF">FHP25_06460</name>
</gene>
<evidence type="ECO:0000313" key="5">
    <source>
        <dbReference type="EMBL" id="TXL79576.1"/>
    </source>
</evidence>
<dbReference type="GO" id="GO:1904680">
    <property type="term" value="F:peptide transmembrane transporter activity"/>
    <property type="evidence" value="ECO:0007669"/>
    <property type="project" value="TreeGrafter"/>
</dbReference>
<evidence type="ECO:0000256" key="2">
    <source>
        <dbReference type="ARBA" id="ARBA00005695"/>
    </source>
</evidence>
<keyword evidence="6" id="KW-1185">Reference proteome</keyword>
<comment type="similarity">
    <text evidence="2">Belongs to the bacterial solute-binding protein 5 family.</text>
</comment>
<feature type="compositionally biased region" description="Low complexity" evidence="3">
    <location>
        <begin position="14"/>
        <end position="37"/>
    </location>
</feature>
<dbReference type="CDD" id="cd08500">
    <property type="entry name" value="PBP2_NikA_DppA_OppA_like_4"/>
    <property type="match status" value="1"/>
</dbReference>
<dbReference type="GO" id="GO:0015833">
    <property type="term" value="P:peptide transport"/>
    <property type="evidence" value="ECO:0007669"/>
    <property type="project" value="TreeGrafter"/>
</dbReference>
<dbReference type="Pfam" id="PF00496">
    <property type="entry name" value="SBP_bac_5"/>
    <property type="match status" value="1"/>
</dbReference>
<dbReference type="PANTHER" id="PTHR30290">
    <property type="entry name" value="PERIPLASMIC BINDING COMPONENT OF ABC TRANSPORTER"/>
    <property type="match status" value="1"/>
</dbReference>
<name>A0A5C8PSB8_9HYPH</name>
<comment type="subcellular location">
    <subcellularLocation>
        <location evidence="1">Periplasm</location>
    </subcellularLocation>
</comment>
<reference evidence="5 6" key="1">
    <citation type="submission" date="2019-06" db="EMBL/GenBank/DDBJ databases">
        <title>New taxonomy in bacterial strain CC-CFT640, isolated from vineyard.</title>
        <authorList>
            <person name="Lin S.-Y."/>
            <person name="Tsai C.-F."/>
            <person name="Young C.-C."/>
        </authorList>
    </citation>
    <scope>NUCLEOTIDE SEQUENCE [LARGE SCALE GENOMIC DNA]</scope>
    <source>
        <strain evidence="5 6">CC-CFT640</strain>
    </source>
</reference>
<dbReference type="Gene3D" id="3.40.190.10">
    <property type="entry name" value="Periplasmic binding protein-like II"/>
    <property type="match status" value="1"/>
</dbReference>
<feature type="region of interest" description="Disordered" evidence="3">
    <location>
        <begin position="1"/>
        <end position="71"/>
    </location>
</feature>
<protein>
    <submittedName>
        <fullName evidence="5">ABC transporter substrate-binding protein</fullName>
    </submittedName>
</protein>
<organism evidence="5 6">
    <name type="scientific">Vineibacter terrae</name>
    <dbReference type="NCBI Taxonomy" id="2586908"/>
    <lineage>
        <taxon>Bacteria</taxon>
        <taxon>Pseudomonadati</taxon>
        <taxon>Pseudomonadota</taxon>
        <taxon>Alphaproteobacteria</taxon>
        <taxon>Hyphomicrobiales</taxon>
        <taxon>Vineibacter</taxon>
    </lineage>
</organism>
<feature type="domain" description="Solute-binding protein family 5" evidence="4">
    <location>
        <begin position="221"/>
        <end position="630"/>
    </location>
</feature>
<dbReference type="PANTHER" id="PTHR30290:SF62">
    <property type="entry name" value="OLIGOPEPTIDE ABC TRANSPORTER, PERIPLASMIC OLIGOPEPTIDE-BINDING PROTEIN"/>
    <property type="match status" value="1"/>
</dbReference>
<dbReference type="Proteomes" id="UP000321638">
    <property type="component" value="Unassembled WGS sequence"/>
</dbReference>
<dbReference type="AlphaFoldDB" id="A0A5C8PSB8"/>
<dbReference type="OrthoDB" id="9803988at2"/>
<dbReference type="SUPFAM" id="SSF53850">
    <property type="entry name" value="Periplasmic binding protein-like II"/>
    <property type="match status" value="1"/>
</dbReference>